<evidence type="ECO:0000313" key="2">
    <source>
        <dbReference type="EMBL" id="KAG5836585.1"/>
    </source>
</evidence>
<dbReference type="EMBL" id="JAFIRN010000014">
    <property type="protein sequence ID" value="KAG5836585.1"/>
    <property type="molecule type" value="Genomic_DNA"/>
</dbReference>
<comment type="caution">
    <text evidence="2">The sequence shown here is derived from an EMBL/GenBank/DDBJ whole genome shotgun (WGS) entry which is preliminary data.</text>
</comment>
<evidence type="ECO:0000256" key="1">
    <source>
        <dbReference type="SAM" id="MobiDB-lite"/>
    </source>
</evidence>
<accession>A0A9D3LT78</accession>
<proteinExistence type="predicted"/>
<name>A0A9D3LT78_ANGAN</name>
<keyword evidence="3" id="KW-1185">Reference proteome</keyword>
<organism evidence="2 3">
    <name type="scientific">Anguilla anguilla</name>
    <name type="common">European freshwater eel</name>
    <name type="synonym">Muraena anguilla</name>
    <dbReference type="NCBI Taxonomy" id="7936"/>
    <lineage>
        <taxon>Eukaryota</taxon>
        <taxon>Metazoa</taxon>
        <taxon>Chordata</taxon>
        <taxon>Craniata</taxon>
        <taxon>Vertebrata</taxon>
        <taxon>Euteleostomi</taxon>
        <taxon>Actinopterygii</taxon>
        <taxon>Neopterygii</taxon>
        <taxon>Teleostei</taxon>
        <taxon>Anguilliformes</taxon>
        <taxon>Anguillidae</taxon>
        <taxon>Anguilla</taxon>
    </lineage>
</organism>
<feature type="region of interest" description="Disordered" evidence="1">
    <location>
        <begin position="289"/>
        <end position="317"/>
    </location>
</feature>
<sequence>MAVWFGQITAFVGCNEQWATYIERFEHFVAANDIKDDKRVAVLLSVMGSDTYGLLRSIIAPRKPGEMEYGDIVATLQEHFAPKPLVVGERFRFNKRNQEEGETVAQYVGVLKKLAEHCEFGDYLDEVMRDRFVCGLRNEAIQQRLLTEKSLTFRKAVEVAVSVDTVTRESAHLTRSVKVEPTAPPANLRVIFEDHDIRKLTLPSGIPHTIEDLHTAVRQAFSVPVDFILHYMDSDFGNQFFTLSSTDLIQDKGTVKVVLIESPVMLLSPLRSSDVEAIEMAPALLPGSACPSTPCSPTTSRSSSFADAALPSPDQNLERSVPWPSKFPIPRFSFNTELMLERANESYRKDGSLFSAPGIKIDVLEKLAETIYQYVAYPSSAQVCAVAQALVSKHPCLKEPGSVTGYYGWQSSLKYKMGNYRSKLRSLGYPEVMVNSLKQKHPDQMTPAKNVKKPKKAEVNYLPPYPAGETRETLENERVRLIEEMKKKDNFKVINDKMTKTFSLRRQEVVIQCPMITDLKERWPALFTASQVNNEFLRITTIHLEAKFMSQLDQYSPRLLSIFNSKGGVAGRKIRTILDHLQQHHCAIEERREVVIRCLVKYLGEDGLIRDHQDMDGEDTQDPSENPMNVYIVKKEVPLGNGTHKGIVIVVEGEEALTDLRDVSQACAVLLGFTYSLNLEYPKKLKYTFEVFQKLFLELDSGRMSPKVHSLKNRLLT</sequence>
<dbReference type="Proteomes" id="UP001044222">
    <property type="component" value="Chromosome 14"/>
</dbReference>
<evidence type="ECO:0000313" key="3">
    <source>
        <dbReference type="Proteomes" id="UP001044222"/>
    </source>
</evidence>
<dbReference type="AlphaFoldDB" id="A0A9D3LT78"/>
<gene>
    <name evidence="2" type="ORF">ANANG_G00257140</name>
</gene>
<feature type="compositionally biased region" description="Low complexity" evidence="1">
    <location>
        <begin position="289"/>
        <end position="304"/>
    </location>
</feature>
<dbReference type="PANTHER" id="PTHR31025:SF25">
    <property type="entry name" value="ZINC FINGER (C2H2)-60"/>
    <property type="match status" value="1"/>
</dbReference>
<reference evidence="2" key="1">
    <citation type="submission" date="2021-01" db="EMBL/GenBank/DDBJ databases">
        <title>A chromosome-scale assembly of European eel, Anguilla anguilla.</title>
        <authorList>
            <person name="Henkel C."/>
            <person name="Jong-Raadsen S.A."/>
            <person name="Dufour S."/>
            <person name="Weltzien F.-A."/>
            <person name="Palstra A.P."/>
            <person name="Pelster B."/>
            <person name="Spaink H.P."/>
            <person name="Van Den Thillart G.E."/>
            <person name="Jansen H."/>
            <person name="Zahm M."/>
            <person name="Klopp C."/>
            <person name="Cedric C."/>
            <person name="Louis A."/>
            <person name="Berthelot C."/>
            <person name="Parey E."/>
            <person name="Roest Crollius H."/>
            <person name="Montfort J."/>
            <person name="Robinson-Rechavi M."/>
            <person name="Bucao C."/>
            <person name="Bouchez O."/>
            <person name="Gislard M."/>
            <person name="Lluch J."/>
            <person name="Milhes M."/>
            <person name="Lampietro C."/>
            <person name="Lopez Roques C."/>
            <person name="Donnadieu C."/>
            <person name="Braasch I."/>
            <person name="Desvignes T."/>
            <person name="Postlethwait J."/>
            <person name="Bobe J."/>
            <person name="Guiguen Y."/>
            <person name="Dirks R."/>
        </authorList>
    </citation>
    <scope>NUCLEOTIDE SEQUENCE</scope>
    <source>
        <strain evidence="2">Tag_6206</strain>
        <tissue evidence="2">Liver</tissue>
    </source>
</reference>
<protein>
    <submittedName>
        <fullName evidence="2">Uncharacterized protein</fullName>
    </submittedName>
</protein>
<dbReference type="PANTHER" id="PTHR31025">
    <property type="entry name" value="SI:CH211-196P9.1-RELATED"/>
    <property type="match status" value="1"/>
</dbReference>